<evidence type="ECO:0000259" key="3">
    <source>
        <dbReference type="PROSITE" id="PS51109"/>
    </source>
</evidence>
<evidence type="ECO:0000313" key="4">
    <source>
        <dbReference type="EMBL" id="KXB80439.1"/>
    </source>
</evidence>
<gene>
    <name evidence="4" type="ORF">HMPREF1862_01121</name>
</gene>
<keyword evidence="2" id="KW-1133">Transmembrane helix</keyword>
<dbReference type="SMART" id="SM01208">
    <property type="entry name" value="G5"/>
    <property type="match status" value="1"/>
</dbReference>
<keyword evidence="2" id="KW-0472">Membrane</keyword>
<feature type="domain" description="G5" evidence="3">
    <location>
        <begin position="313"/>
        <end position="398"/>
    </location>
</feature>
<reference evidence="4 5" key="1">
    <citation type="submission" date="2016-01" db="EMBL/GenBank/DDBJ databases">
        <authorList>
            <person name="Mitreva M."/>
            <person name="Pepin K.H."/>
            <person name="Mihindukulasuriya K.A."/>
            <person name="Fulton R."/>
            <person name="Fronick C."/>
            <person name="O'Laughlin M."/>
            <person name="Miner T."/>
            <person name="Herter B."/>
            <person name="Rosa B.A."/>
            <person name="Cordes M."/>
            <person name="Tomlinson C."/>
            <person name="Wollam A."/>
            <person name="Palsikar V.B."/>
            <person name="Mardis E.R."/>
            <person name="Wilson R.K."/>
        </authorList>
    </citation>
    <scope>NUCLEOTIDE SEQUENCE [LARGE SCALE GENOMIC DNA]</scope>
    <source>
        <strain evidence="4 5">DNF00696</strain>
    </source>
</reference>
<dbReference type="InterPro" id="IPR011098">
    <property type="entry name" value="G5_dom"/>
</dbReference>
<evidence type="ECO:0000256" key="2">
    <source>
        <dbReference type="SAM" id="Phobius"/>
    </source>
</evidence>
<evidence type="ECO:0000256" key="1">
    <source>
        <dbReference type="ARBA" id="ARBA00022729"/>
    </source>
</evidence>
<dbReference type="Pfam" id="PF07501">
    <property type="entry name" value="G5"/>
    <property type="match status" value="1"/>
</dbReference>
<dbReference type="Proteomes" id="UP000070572">
    <property type="component" value="Unassembled WGS sequence"/>
</dbReference>
<dbReference type="Gene3D" id="2.20.230.30">
    <property type="match status" value="1"/>
</dbReference>
<feature type="transmembrane region" description="Helical" evidence="2">
    <location>
        <begin position="418"/>
        <end position="437"/>
    </location>
</feature>
<evidence type="ECO:0000313" key="5">
    <source>
        <dbReference type="Proteomes" id="UP000070572"/>
    </source>
</evidence>
<dbReference type="AlphaFoldDB" id="A0AB34WYD4"/>
<proteinExistence type="predicted"/>
<sequence>MREGNKLNSVIAKAMPRKLGGVLVTLLAIALTAVGIVAAGPSATAADGDGTLNIGLRWTTYAEPADAKKACNPEQAGKSAGKISFSLRLSGKNKKTGEIENFWSRRLTPEINYCEIKKITLQEVENFKGDATYTNLAKPTDLNNIEAYWSVNGEDVRGRVKGSANLLEEGDTHWISLVQQANQDVNNTKLTGMIAPWHEGKLKVAASYDVQKKGEQRKHYGSGNRRVTEFEGVFNFEDGKKFSMLTLPNRKGEKVLRRLTPGGDRFEIWNQYVGKNRDYFLKVQFLDKEVAAAPYYSLNVTGNDLDGWEIELKSKLQKKTYQAKKALPFKVERRANPKLAKGQERIVQQGVLGSEVTPMLKYFYLDASGTEQIVKDEATGDVVKTAAKTQIVEYGTAVQPNKSKKAAPRLKDTGVSSWGVLIASIASLAAGSVLVAARRRQK</sequence>
<protein>
    <submittedName>
        <fullName evidence="4">G5 domain protein</fullName>
    </submittedName>
</protein>
<accession>A0AB34WYD4</accession>
<name>A0AB34WYD4_9ACTO</name>
<organism evidence="4 5">
    <name type="scientific">Varibaculum cambriense</name>
    <dbReference type="NCBI Taxonomy" id="184870"/>
    <lineage>
        <taxon>Bacteria</taxon>
        <taxon>Bacillati</taxon>
        <taxon>Actinomycetota</taxon>
        <taxon>Actinomycetes</taxon>
        <taxon>Actinomycetales</taxon>
        <taxon>Actinomycetaceae</taxon>
        <taxon>Varibaculum</taxon>
    </lineage>
</organism>
<dbReference type="PROSITE" id="PS51109">
    <property type="entry name" value="G5"/>
    <property type="match status" value="1"/>
</dbReference>
<dbReference type="EMBL" id="LSDN01000015">
    <property type="protein sequence ID" value="KXB80439.1"/>
    <property type="molecule type" value="Genomic_DNA"/>
</dbReference>
<keyword evidence="1" id="KW-0732">Signal</keyword>
<keyword evidence="2" id="KW-0812">Transmembrane</keyword>
<comment type="caution">
    <text evidence="4">The sequence shown here is derived from an EMBL/GenBank/DDBJ whole genome shotgun (WGS) entry which is preliminary data.</text>
</comment>